<evidence type="ECO:0000259" key="5">
    <source>
        <dbReference type="PROSITE" id="PS01124"/>
    </source>
</evidence>
<dbReference type="Gene3D" id="1.10.10.60">
    <property type="entry name" value="Homeodomain-like"/>
    <property type="match status" value="1"/>
</dbReference>
<feature type="transmembrane region" description="Helical" evidence="4">
    <location>
        <begin position="110"/>
        <end position="132"/>
    </location>
</feature>
<feature type="transmembrane region" description="Helical" evidence="4">
    <location>
        <begin position="217"/>
        <end position="238"/>
    </location>
</feature>
<feature type="transmembrane region" description="Helical" evidence="4">
    <location>
        <begin position="6"/>
        <end position="25"/>
    </location>
</feature>
<dbReference type="Pfam" id="PF12833">
    <property type="entry name" value="HTH_18"/>
    <property type="match status" value="1"/>
</dbReference>
<sequence>MTSTGIFHTILLMGVLQGIILTVLLFAGARKRPANRFLAWVMAIFGLACFNLLINELPIFNISVVINVLCAIIPGVLVMPVGPLLYFYIMASLEPGFRLTKQQRWHFAPVLIDVGGQLAAIIFFSGVLLGLLPNRPAPWGNFIDTYNVYADIPRWMSVTIYLVLAYRYLQVHSGNGSYGRWLRTFIGIFLVFQAIWFIYLVPYVIPSLSNKLLDLVGWAPVYIPLVALLYTIGIKGLLAPAKPEELRTAVRVTPPPNTDAIVAQLRHAMEVEKLYLQPELNLALLSKHTGIAAKTISLVLNQYVNKSFNEFVNGYRIADFQQKVRQPGFGHMTLMGVAFESGFNSQATFQRAFKQQTGTSPTEYLRQIAEVGHGEADKE</sequence>
<reference evidence="6 7" key="1">
    <citation type="submission" date="2016-11" db="EMBL/GenBank/DDBJ databases">
        <authorList>
            <person name="Jaros S."/>
            <person name="Januszkiewicz K."/>
            <person name="Wedrychowicz H."/>
        </authorList>
    </citation>
    <scope>NUCLEOTIDE SEQUENCE [LARGE SCALE GENOMIC DNA]</scope>
    <source>
        <strain evidence="6 7">DSM 27406</strain>
    </source>
</reference>
<feature type="transmembrane region" description="Helical" evidence="4">
    <location>
        <begin position="181"/>
        <end position="205"/>
    </location>
</feature>
<dbReference type="PANTHER" id="PTHR43280">
    <property type="entry name" value="ARAC-FAMILY TRANSCRIPTIONAL REGULATOR"/>
    <property type="match status" value="1"/>
</dbReference>
<dbReference type="PANTHER" id="PTHR43280:SF29">
    <property type="entry name" value="ARAC-FAMILY TRANSCRIPTIONAL REGULATOR"/>
    <property type="match status" value="1"/>
</dbReference>
<dbReference type="EMBL" id="FRBL01000016">
    <property type="protein sequence ID" value="SHM97682.1"/>
    <property type="molecule type" value="Genomic_DNA"/>
</dbReference>
<keyword evidence="1" id="KW-0805">Transcription regulation</keyword>
<keyword evidence="3" id="KW-0804">Transcription</keyword>
<dbReference type="STRING" id="1419482.SAMN05444266_11627"/>
<dbReference type="InterPro" id="IPR018060">
    <property type="entry name" value="HTH_AraC"/>
</dbReference>
<dbReference type="InterPro" id="IPR009057">
    <property type="entry name" value="Homeodomain-like_sf"/>
</dbReference>
<name>A0A1M7N2D3_9BACT</name>
<keyword evidence="7" id="KW-1185">Reference proteome</keyword>
<dbReference type="SUPFAM" id="SSF46689">
    <property type="entry name" value="Homeodomain-like"/>
    <property type="match status" value="1"/>
</dbReference>
<evidence type="ECO:0000313" key="6">
    <source>
        <dbReference type="EMBL" id="SHM97682.1"/>
    </source>
</evidence>
<evidence type="ECO:0000256" key="4">
    <source>
        <dbReference type="SAM" id="Phobius"/>
    </source>
</evidence>
<keyword evidence="4" id="KW-0472">Membrane</keyword>
<accession>A0A1M7N2D3</accession>
<feature type="transmembrane region" description="Helical" evidence="4">
    <location>
        <begin position="60"/>
        <end position="89"/>
    </location>
</feature>
<dbReference type="GO" id="GO:0043565">
    <property type="term" value="F:sequence-specific DNA binding"/>
    <property type="evidence" value="ECO:0007669"/>
    <property type="project" value="InterPro"/>
</dbReference>
<feature type="transmembrane region" description="Helical" evidence="4">
    <location>
        <begin position="37"/>
        <end position="54"/>
    </location>
</feature>
<dbReference type="RefSeq" id="WP_073087754.1">
    <property type="nucleotide sequence ID" value="NZ_FRBL01000016.1"/>
</dbReference>
<dbReference type="PROSITE" id="PS01124">
    <property type="entry name" value="HTH_ARAC_FAMILY_2"/>
    <property type="match status" value="1"/>
</dbReference>
<gene>
    <name evidence="6" type="ORF">SAMN05444266_11627</name>
</gene>
<dbReference type="Proteomes" id="UP000184420">
    <property type="component" value="Unassembled WGS sequence"/>
</dbReference>
<feature type="transmembrane region" description="Helical" evidence="4">
    <location>
        <begin position="152"/>
        <end position="169"/>
    </location>
</feature>
<dbReference type="OrthoDB" id="5492415at2"/>
<keyword evidence="4" id="KW-1133">Transmembrane helix</keyword>
<evidence type="ECO:0000256" key="1">
    <source>
        <dbReference type="ARBA" id="ARBA00023015"/>
    </source>
</evidence>
<keyword evidence="2" id="KW-0238">DNA-binding</keyword>
<protein>
    <submittedName>
        <fullName evidence="6">Transcriptional regulator, AraC family</fullName>
    </submittedName>
</protein>
<keyword evidence="4" id="KW-0812">Transmembrane</keyword>
<evidence type="ECO:0000313" key="7">
    <source>
        <dbReference type="Proteomes" id="UP000184420"/>
    </source>
</evidence>
<proteinExistence type="predicted"/>
<feature type="domain" description="HTH araC/xylS-type" evidence="5">
    <location>
        <begin position="266"/>
        <end position="367"/>
    </location>
</feature>
<organism evidence="6 7">
    <name type="scientific">Chitinophaga jiangningensis</name>
    <dbReference type="NCBI Taxonomy" id="1419482"/>
    <lineage>
        <taxon>Bacteria</taxon>
        <taxon>Pseudomonadati</taxon>
        <taxon>Bacteroidota</taxon>
        <taxon>Chitinophagia</taxon>
        <taxon>Chitinophagales</taxon>
        <taxon>Chitinophagaceae</taxon>
        <taxon>Chitinophaga</taxon>
    </lineage>
</organism>
<dbReference type="GO" id="GO:0003700">
    <property type="term" value="F:DNA-binding transcription factor activity"/>
    <property type="evidence" value="ECO:0007669"/>
    <property type="project" value="InterPro"/>
</dbReference>
<evidence type="ECO:0000256" key="3">
    <source>
        <dbReference type="ARBA" id="ARBA00023163"/>
    </source>
</evidence>
<dbReference type="SMART" id="SM00342">
    <property type="entry name" value="HTH_ARAC"/>
    <property type="match status" value="1"/>
</dbReference>
<evidence type="ECO:0000256" key="2">
    <source>
        <dbReference type="ARBA" id="ARBA00023125"/>
    </source>
</evidence>
<dbReference type="AlphaFoldDB" id="A0A1M7N2D3"/>